<feature type="binding site" evidence="7 9">
    <location>
        <position position="75"/>
    </location>
    <ligand>
        <name>substrate</name>
    </ligand>
</feature>
<keyword evidence="12" id="KW-1185">Reference proteome</keyword>
<keyword evidence="6 7" id="KW-0456">Lyase</keyword>
<dbReference type="HAMAP" id="MF_00169">
    <property type="entry name" value="AroQ"/>
    <property type="match status" value="1"/>
</dbReference>
<evidence type="ECO:0000256" key="1">
    <source>
        <dbReference type="ARBA" id="ARBA00001864"/>
    </source>
</evidence>
<feature type="binding site" evidence="7 9">
    <location>
        <begin position="102"/>
        <end position="103"/>
    </location>
    <ligand>
        <name>substrate</name>
    </ligand>
</feature>
<keyword evidence="7" id="KW-0028">Amino-acid biosynthesis</keyword>
<dbReference type="CDD" id="cd00466">
    <property type="entry name" value="DHQase_II"/>
    <property type="match status" value="1"/>
</dbReference>
<evidence type="ECO:0000256" key="8">
    <source>
        <dbReference type="PIRSR" id="PIRSR001399-1"/>
    </source>
</evidence>
<evidence type="ECO:0000313" key="11">
    <source>
        <dbReference type="EMBL" id="QNV40318.1"/>
    </source>
</evidence>
<comment type="subunit">
    <text evidence="4 7">Homododecamer.</text>
</comment>
<comment type="pathway">
    <text evidence="2 7">Metabolic intermediate biosynthesis; chorismate biosynthesis; chorismate from D-erythrose 4-phosphate and phosphoenolpyruvate: step 3/7.</text>
</comment>
<dbReference type="NCBIfam" id="NF003805">
    <property type="entry name" value="PRK05395.1-2"/>
    <property type="match status" value="1"/>
</dbReference>
<dbReference type="PIRSF" id="PIRSF001399">
    <property type="entry name" value="DHquinase_II"/>
    <property type="match status" value="1"/>
</dbReference>
<gene>
    <name evidence="7 11" type="primary">aroQ</name>
    <name evidence="11" type="ORF">IDM48_02470</name>
</gene>
<feature type="site" description="Transition state stabilizer" evidence="7 10">
    <location>
        <position position="19"/>
    </location>
</feature>
<dbReference type="GO" id="GO:0003855">
    <property type="term" value="F:3-dehydroquinate dehydratase activity"/>
    <property type="evidence" value="ECO:0007669"/>
    <property type="project" value="UniProtKB-UniRule"/>
</dbReference>
<dbReference type="InterPro" id="IPR036441">
    <property type="entry name" value="DHquinase_II_sf"/>
</dbReference>
<dbReference type="RefSeq" id="WP_190617902.1">
    <property type="nucleotide sequence ID" value="NZ_CP061538.1"/>
</dbReference>
<feature type="active site" description="Proton acceptor" evidence="7 8">
    <location>
        <position position="24"/>
    </location>
</feature>
<dbReference type="Gene3D" id="3.40.50.9100">
    <property type="entry name" value="Dehydroquinase, class II"/>
    <property type="match status" value="1"/>
</dbReference>
<dbReference type="Pfam" id="PF01220">
    <property type="entry name" value="DHquinase_II"/>
    <property type="match status" value="1"/>
</dbReference>
<dbReference type="GO" id="GO:0019631">
    <property type="term" value="P:quinate catabolic process"/>
    <property type="evidence" value="ECO:0007669"/>
    <property type="project" value="TreeGrafter"/>
</dbReference>
<evidence type="ECO:0000256" key="7">
    <source>
        <dbReference type="HAMAP-Rule" id="MF_00169"/>
    </source>
</evidence>
<sequence>MSQTIFVLNGPNLNMLGTRKPEIYGITTLADIEEQVRKRAAQAGFDVQFMQSNHEGALIDEIQRARTEAAAIIINPAAYTHTSVAIHDALEAAELPVVEVHLSNVHRREDFRHRSFVSLQATAVIAGAGAWGYTMAIDFLAHYLNEKS</sequence>
<feature type="binding site" evidence="7 9">
    <location>
        <position position="112"/>
    </location>
    <ligand>
        <name>substrate</name>
    </ligand>
</feature>
<name>A0A7H2BKX2_9MICC</name>
<dbReference type="SUPFAM" id="SSF52304">
    <property type="entry name" value="Type II 3-dehydroquinate dehydratase"/>
    <property type="match status" value="1"/>
</dbReference>
<dbReference type="UniPathway" id="UPA00053">
    <property type="reaction ID" value="UER00086"/>
</dbReference>
<dbReference type="NCBIfam" id="NF003804">
    <property type="entry name" value="PRK05395.1-1"/>
    <property type="match status" value="1"/>
</dbReference>
<organism evidence="11 12">
    <name type="scientific">Rothia amarae</name>
    <dbReference type="NCBI Taxonomy" id="169480"/>
    <lineage>
        <taxon>Bacteria</taxon>
        <taxon>Bacillati</taxon>
        <taxon>Actinomycetota</taxon>
        <taxon>Actinomycetes</taxon>
        <taxon>Micrococcales</taxon>
        <taxon>Micrococcaceae</taxon>
        <taxon>Rothia</taxon>
    </lineage>
</organism>
<evidence type="ECO:0000256" key="6">
    <source>
        <dbReference type="ARBA" id="ARBA00023239"/>
    </source>
</evidence>
<dbReference type="NCBIfam" id="TIGR01088">
    <property type="entry name" value="aroQ"/>
    <property type="match status" value="1"/>
</dbReference>
<keyword evidence="7" id="KW-0057">Aromatic amino acid biosynthesis</keyword>
<dbReference type="GO" id="GO:0009073">
    <property type="term" value="P:aromatic amino acid family biosynthetic process"/>
    <property type="evidence" value="ECO:0007669"/>
    <property type="project" value="UniProtKB-KW"/>
</dbReference>
<feature type="active site" description="Proton donor" evidence="7 8">
    <location>
        <position position="101"/>
    </location>
</feature>
<accession>A0A7H2BKX2</accession>
<dbReference type="PANTHER" id="PTHR21272:SF3">
    <property type="entry name" value="CATABOLIC 3-DEHYDROQUINASE"/>
    <property type="match status" value="1"/>
</dbReference>
<evidence type="ECO:0000256" key="9">
    <source>
        <dbReference type="PIRSR" id="PIRSR001399-2"/>
    </source>
</evidence>
<dbReference type="GO" id="GO:0009423">
    <property type="term" value="P:chorismate biosynthetic process"/>
    <property type="evidence" value="ECO:0007669"/>
    <property type="project" value="UniProtKB-UniRule"/>
</dbReference>
<dbReference type="GO" id="GO:0008652">
    <property type="term" value="P:amino acid biosynthetic process"/>
    <property type="evidence" value="ECO:0007669"/>
    <property type="project" value="UniProtKB-KW"/>
</dbReference>
<comment type="function">
    <text evidence="7">Catalyzes a trans-dehydration via an enolate intermediate.</text>
</comment>
<evidence type="ECO:0000256" key="10">
    <source>
        <dbReference type="PIRSR" id="PIRSR001399-3"/>
    </source>
</evidence>
<evidence type="ECO:0000256" key="3">
    <source>
        <dbReference type="ARBA" id="ARBA00011037"/>
    </source>
</evidence>
<protein>
    <recommendedName>
        <fullName evidence="5 7">3-dehydroquinate dehydratase</fullName>
        <shortName evidence="7">3-dehydroquinase</shortName>
        <ecNumber evidence="5 7">4.2.1.10</ecNumber>
    </recommendedName>
    <alternativeName>
        <fullName evidence="7">Type II DHQase</fullName>
    </alternativeName>
</protein>
<dbReference type="EMBL" id="CP061538">
    <property type="protein sequence ID" value="QNV40318.1"/>
    <property type="molecule type" value="Genomic_DNA"/>
</dbReference>
<feature type="binding site" evidence="7 9">
    <location>
        <position position="88"/>
    </location>
    <ligand>
        <name>substrate</name>
    </ligand>
</feature>
<dbReference type="EC" id="4.2.1.10" evidence="5 7"/>
<evidence type="ECO:0000313" key="12">
    <source>
        <dbReference type="Proteomes" id="UP000516421"/>
    </source>
</evidence>
<dbReference type="NCBIfam" id="NF003807">
    <property type="entry name" value="PRK05395.1-4"/>
    <property type="match status" value="1"/>
</dbReference>
<dbReference type="NCBIfam" id="NF003806">
    <property type="entry name" value="PRK05395.1-3"/>
    <property type="match status" value="1"/>
</dbReference>
<dbReference type="PANTHER" id="PTHR21272">
    <property type="entry name" value="CATABOLIC 3-DEHYDROQUINASE"/>
    <property type="match status" value="1"/>
</dbReference>
<feature type="binding site" evidence="7 9">
    <location>
        <position position="81"/>
    </location>
    <ligand>
        <name>substrate</name>
    </ligand>
</feature>
<reference evidence="11" key="1">
    <citation type="submission" date="2020-09" db="EMBL/GenBank/DDBJ databases">
        <title>Investigation of environmental microbe.</title>
        <authorList>
            <person name="Ou Y."/>
            <person name="Kang Q."/>
        </authorList>
    </citation>
    <scope>NUCLEOTIDE SEQUENCE [LARGE SCALE GENOMIC DNA]</scope>
    <source>
        <strain evidence="11">KJZ-9</strain>
    </source>
</reference>
<evidence type="ECO:0000256" key="2">
    <source>
        <dbReference type="ARBA" id="ARBA00004902"/>
    </source>
</evidence>
<comment type="similarity">
    <text evidence="3 7">Belongs to the type-II 3-dehydroquinase family.</text>
</comment>
<evidence type="ECO:0000256" key="5">
    <source>
        <dbReference type="ARBA" id="ARBA00012060"/>
    </source>
</evidence>
<proteinExistence type="inferred from homology"/>
<dbReference type="KEGG" id="rama:IDM48_02470"/>
<evidence type="ECO:0000256" key="4">
    <source>
        <dbReference type="ARBA" id="ARBA00011193"/>
    </source>
</evidence>
<dbReference type="Proteomes" id="UP000516421">
    <property type="component" value="Chromosome"/>
</dbReference>
<comment type="catalytic activity">
    <reaction evidence="1 7">
        <text>3-dehydroquinate = 3-dehydroshikimate + H2O</text>
        <dbReference type="Rhea" id="RHEA:21096"/>
        <dbReference type="ChEBI" id="CHEBI:15377"/>
        <dbReference type="ChEBI" id="CHEBI:16630"/>
        <dbReference type="ChEBI" id="CHEBI:32364"/>
        <dbReference type="EC" id="4.2.1.10"/>
    </reaction>
</comment>
<dbReference type="InterPro" id="IPR001874">
    <property type="entry name" value="DHquinase_II"/>
</dbReference>
<dbReference type="AlphaFoldDB" id="A0A7H2BKX2"/>